<evidence type="ECO:0000313" key="16">
    <source>
        <dbReference type="EMBL" id="OZC04991.1"/>
    </source>
</evidence>
<evidence type="ECO:0000256" key="5">
    <source>
        <dbReference type="ARBA" id="ARBA00022737"/>
    </source>
</evidence>
<dbReference type="Pfam" id="PF02815">
    <property type="entry name" value="MIR"/>
    <property type="match status" value="1"/>
</dbReference>
<dbReference type="SUPFAM" id="SSF82109">
    <property type="entry name" value="MIR domain"/>
    <property type="match status" value="2"/>
</dbReference>
<comment type="function">
    <text evidence="13">Receptor for inositol 1,4,5-trisphosphate, a second messenger that mediates the release of intracellular calcium.</text>
</comment>
<dbReference type="PROSITE" id="PS50919">
    <property type="entry name" value="MIR"/>
    <property type="match status" value="2"/>
</dbReference>
<feature type="transmembrane region" description="Helical" evidence="13">
    <location>
        <begin position="2489"/>
        <end position="2515"/>
    </location>
</feature>
<evidence type="ECO:0000256" key="13">
    <source>
        <dbReference type="RuleBase" id="RU368044"/>
    </source>
</evidence>
<keyword evidence="9 13" id="KW-0472">Membrane</keyword>
<dbReference type="GO" id="GO:0005886">
    <property type="term" value="C:plasma membrane"/>
    <property type="evidence" value="ECO:0007669"/>
    <property type="project" value="TreeGrafter"/>
</dbReference>
<dbReference type="GO" id="GO:0030667">
    <property type="term" value="C:secretory granule membrane"/>
    <property type="evidence" value="ECO:0007669"/>
    <property type="project" value="TreeGrafter"/>
</dbReference>
<keyword evidence="4 13" id="KW-0812">Transmembrane</keyword>
<dbReference type="SMART" id="SM00472">
    <property type="entry name" value="MIR"/>
    <property type="match status" value="3"/>
</dbReference>
<feature type="compositionally biased region" description="Basic and acidic residues" evidence="14">
    <location>
        <begin position="1165"/>
        <end position="1176"/>
    </location>
</feature>
<evidence type="ECO:0000256" key="2">
    <source>
        <dbReference type="ARBA" id="ARBA00009453"/>
    </source>
</evidence>
<keyword evidence="13" id="KW-0109">Calcium transport</keyword>
<dbReference type="InterPro" id="IPR035910">
    <property type="entry name" value="RyR/IP3R_RIH_dom_sf"/>
</dbReference>
<evidence type="ECO:0000256" key="9">
    <source>
        <dbReference type="ARBA" id="ARBA00023136"/>
    </source>
</evidence>
<feature type="transmembrane region" description="Helical" evidence="13">
    <location>
        <begin position="2359"/>
        <end position="2383"/>
    </location>
</feature>
<evidence type="ECO:0000256" key="12">
    <source>
        <dbReference type="ARBA" id="ARBA00023303"/>
    </source>
</evidence>
<feature type="domain" description="MIR" evidence="15">
    <location>
        <begin position="287"/>
        <end position="345"/>
    </location>
</feature>
<evidence type="ECO:0000313" key="17">
    <source>
        <dbReference type="Proteomes" id="UP000242913"/>
    </source>
</evidence>
<dbReference type="InterPro" id="IPR015925">
    <property type="entry name" value="Ryanodine_IP3_receptor"/>
</dbReference>
<dbReference type="GO" id="GO:0016529">
    <property type="term" value="C:sarcoplasmic reticulum"/>
    <property type="evidence" value="ECO:0007669"/>
    <property type="project" value="TreeGrafter"/>
</dbReference>
<evidence type="ECO:0000256" key="3">
    <source>
        <dbReference type="ARBA" id="ARBA00022448"/>
    </source>
</evidence>
<dbReference type="GO" id="GO:0005789">
    <property type="term" value="C:endoplasmic reticulum membrane"/>
    <property type="evidence" value="ECO:0007669"/>
    <property type="project" value="UniProtKB-SubCell"/>
</dbReference>
<keyword evidence="10 13" id="KW-0675">Receptor</keyword>
<dbReference type="InterPro" id="IPR014821">
    <property type="entry name" value="Ins145_P3_rcpt"/>
</dbReference>
<dbReference type="FunFam" id="1.25.10.30:FF:000003">
    <property type="entry name" value="Protein CBR-ITR-1, isoform a"/>
    <property type="match status" value="1"/>
</dbReference>
<dbReference type="InterPro" id="IPR000493">
    <property type="entry name" value="InsP3_rcpt"/>
</dbReference>
<feature type="region of interest" description="Disordered" evidence="14">
    <location>
        <begin position="1153"/>
        <end position="1182"/>
    </location>
</feature>
<dbReference type="GO" id="GO:0070679">
    <property type="term" value="F:inositol 1,4,5 trisphosphate binding"/>
    <property type="evidence" value="ECO:0007669"/>
    <property type="project" value="UniProtKB-UniRule"/>
</dbReference>
<dbReference type="SUPFAM" id="SSF100909">
    <property type="entry name" value="IP3 receptor type 1 binding core, domain 2"/>
    <property type="match status" value="2"/>
</dbReference>
<keyword evidence="11 13" id="KW-1071">Ligand-gated ion channel</keyword>
<dbReference type="OrthoDB" id="76898at2759"/>
<dbReference type="InterPro" id="IPR036300">
    <property type="entry name" value="MIR_dom_sf"/>
</dbReference>
<evidence type="ECO:0000256" key="8">
    <source>
        <dbReference type="ARBA" id="ARBA00023065"/>
    </source>
</evidence>
<feature type="transmembrane region" description="Helical" evidence="13">
    <location>
        <begin position="2668"/>
        <end position="2691"/>
    </location>
</feature>
<gene>
    <name evidence="16" type="ORF">X798_08037</name>
</gene>
<dbReference type="Pfam" id="PF01365">
    <property type="entry name" value="RYDR_ITPR"/>
    <property type="match status" value="2"/>
</dbReference>
<feature type="domain" description="MIR" evidence="15">
    <location>
        <begin position="158"/>
        <end position="212"/>
    </location>
</feature>
<dbReference type="InterPro" id="IPR013662">
    <property type="entry name" value="RIH_assoc-dom"/>
</dbReference>
<dbReference type="Proteomes" id="UP000242913">
    <property type="component" value="Unassembled WGS sequence"/>
</dbReference>
<dbReference type="PANTHER" id="PTHR13715">
    <property type="entry name" value="RYANODINE RECEPTOR AND IP3 RECEPTOR"/>
    <property type="match status" value="1"/>
</dbReference>
<dbReference type="Pfam" id="PF08454">
    <property type="entry name" value="RIH_assoc"/>
    <property type="match status" value="1"/>
</dbReference>
<comment type="subcellular location">
    <subcellularLocation>
        <location evidence="1 13">Endoplasmic reticulum membrane</location>
        <topology evidence="1 13">Multi-pass membrane protein</topology>
    </subcellularLocation>
</comment>
<evidence type="ECO:0000259" key="15">
    <source>
        <dbReference type="PROSITE" id="PS50919"/>
    </source>
</evidence>
<dbReference type="Gene3D" id="1.25.10.30">
    <property type="entry name" value="IP3 receptor type 1 binding core, RIH domain"/>
    <property type="match status" value="1"/>
</dbReference>
<sequence>MLQSQHHLYNNKLSRAMSIDAFHNTSLHIGDVISLYAKGRYRSVEDRSEERLSPRTGFLSTLGLVDDRCIVEIGNGTPDSPPKKFRDSGANYSPFKCSDCLFRICSVNRYAAQKQFWTEQKKFQTGESLFEDDMLEKLKHAADKEKEQNDTEYKKMLGVNVQYGGTIQLLHVKSNKYLTVLKNSPAKLERNAMKVYLDKNGNEGSWFHVEPVYKHSFLGDNVNAGDRISLVPYSYAPISTPTGHIKPQLHLSHLSLPDHPIGFEVNCSNELTEWQVLMFLQFDENQENIVKSGDVVRLFHAEQQTFLTLDTIPKKNMDIVFLRLTNRPSAADATSSRALWEIQVVQSDSYRGAAASWHEKFRFKHLATDMYLSVEWMELNKAGNAANAITYSHSSSGMMDVRISQRTYVRLLHVCTNTWIHTTDPIEKRNLYHFSKNEKGWVKVVSENFKIDKETFALLPVRPDEVRDLDFANDACKALHGFVKLIESGQIVSKEPMNITIQLLTECIYFVTNQSNHLTDPIKIVDFKPPRDRQKLLREQGVLDQIFALLRVPFLPRNGNDPEPLLSSPRKLSEQGNEIFKRIFHLCYSLLRYSQVGYRKNQEYLAEKFGQIQEQIGFDLLAEDTMTAVLHNNPKLLEKYVKNPHVERFVELVRENKAGRFLDYLADLCVCRGEANKKIQELICSCVLSETNRDIFINTIINDKSSDEIWISWSNSFCKQLVSVAMDAAKGQTEDIEMLDYYKHQLDLLAQMCHNQQYLAIDPPPERRLLNLSLELPANLVLKCISDTRLPQDLRASFTRLMLHLHVIRGSPLNAVHHARLWREIPLHVIISGNSSRSGNGYVDGGHIQTEGKVFDKLLKTVDVYLEELCKTTREGEPVLDPSASKLEQNRLTFEIVTLARALAHFGFYSFADLLHLAQNLLIIADSSPKKPGAKMSFDKTALFRHVTYSVIGVNALQRGTKQYLPHMKAETTCTENSLHAKESKQMILQTKLIIVEILNFIMDVRRDYRITVALSWFKQRFPCDEFGELLSRADKSFSYFFMSNYMSEHEASQLYKEVFQVGEEKLDFDGKNDQILLRILLQMTISNFSKLTSTALTVLFRHFTQYQEFVEDLKQVQLLVSNDDVENYQQIDRDLFILKILTEKSELWVQSDKTQSESSSSPSFEEHTSSPDDSSKPSLAVRTTSQQLRDSGLNASCAFHNDESFRSLVETIEQHYFLSRDECIKLLCELLLGNDRAEAASALYELSDRAPFISYPLLRQILYRVKQLCYKNEKPDKMNQQLLRNMRVHKYVLGFLSVPYDKKNDVEMPKLITLSHEFLRSFCRNNIENQFRLYKHVSIEQNAKEGCLSVNTVEEVATLTAIFKNNRILCENVSEELIAHIINMIEHKARSAVYIEFLQTVVIVQEKEIKSAQEKVAEEICSSSDDVRVFYADSASFEQLKQLMQNTGPEELNADHPLRYHIDLVRLLALCTRGRNSTTELKCASQLSMDHIVRVLTSPYCLIQVKEVYLQFMLHCYIDADAEMKDIDNIEFIENILKNILHDIQMYIGTLLQLKEKSTLLPNSALEKYVCHTVTEVLIKLFERSSTHQLIMEISEHRQSFSKMIQSLGQLQEELTRKSFTKNYYRVAECIRRLSRCAEENGVMLPVNGCMPSVSAETTAKQHWQSAFNSVRFISQANKRTKTRLNVPDYVRVAESFSDVVSCYEAMVAEFKMFALPLQTAETSVLVDVFHAPERLFTPGSDLYQECENGGVIAKLIQHCKSLLQHEQKTLCVRVLQTLCRMASNAKYNFINQAEEVRIRLLKRYFGDDAVCSMKTSEQTTKLEGNGIPKILQYEFGHELKPIKELPLNDVQCKLNNAGASDLIIDLIMKEPSHEIFLMTIQLSKALLYEGNYEVQMSFYNRLKEQNTSEPFFNALKTKLQVAQNRLKSDMMACSDSRQRHFENIISNLFQRCLIQSVDVVSFLHNVASISEIPVNSLIASVMNSPSPDDSTCTLKELKSVDINSVDLTVSLSAVPDGYFPGLFDPDVNLNFWDDKKTLLSQEVALIEPILRFLQLLCENHNLVLQNFLRCQGSRQNHNLVDETLMFLDVICGSTKGCLGVFGEIGEHNSSLITQTLVTLTEFCQGPCYENQSAASKLLLAVMESRRDADNAERVLMNMYHMDTGAKQLVQAIKVAYGMSELNEFATSKIRKDYETGCLLTKSKPKISRPDIAVQDGFITSYPSTNITLVNPQEVGHNIFILATQLSRYNETLREALDPENNKDELTSKALRYYKQYTAQIEIVRSDRKMERVIFPIHAICEYLTPESKLNILLETEQDAQGSKVTEFFAQWPKLFEEMKWQKKLQDRKYFSNCTKRLILWARISFFFAILVNTVIAISYPFSGNNRQEIISPSNPFLYVFPMVSLLFLRTQWSEKASLGRTNEIYWAFAGIMSSFTILFITVIGVVLTLSVVGLLQLINKSVHIVSYVGNRGLIDKTWRERLQDKGIWYHLAYLLICIQGLLVHPLFYALLLFDIVASEETLRNVIRSVTRNWQSIIMTGLLAVILVYLFSIIGYLYFQKDFQLEVDELDDSEKDNVVSENLSSMECIHFQSSIFKQYINQNMCSEMKKSRSNQPVDDKGELKVWSCQTLRMCILTTLNWGLRNGGGIGDVLRNVAPHEESFLSRIIYDMTFFIVIIVIVLNLVFGVIIDTFGDLRAERNEKVDQLRNNCFICGLERGRFDNKIVTFEEHRKNEHNLYHYLYFIVWLQIKDETEFTGPESYVANCIKEHKSDWFPRMQAMSLAEDNQEVEQTDDINEIHDSLVKLLDIVKKQGRQLEELKQIMYEQNALQLMTPQLFNKRTHIY</sequence>
<name>A0A238BHZ9_9BILA</name>
<proteinExistence type="inferred from homology"/>
<evidence type="ECO:0000256" key="1">
    <source>
        <dbReference type="ARBA" id="ARBA00004477"/>
    </source>
</evidence>
<feature type="transmembrane region" description="Helical" evidence="13">
    <location>
        <begin position="2395"/>
        <end position="2414"/>
    </location>
</feature>
<keyword evidence="13" id="KW-0106">Calcium</keyword>
<dbReference type="Pfam" id="PF00520">
    <property type="entry name" value="Ion_trans"/>
    <property type="match status" value="1"/>
</dbReference>
<evidence type="ECO:0000256" key="11">
    <source>
        <dbReference type="ARBA" id="ARBA00023286"/>
    </source>
</evidence>
<organism evidence="16 17">
    <name type="scientific">Onchocerca flexuosa</name>
    <dbReference type="NCBI Taxonomy" id="387005"/>
    <lineage>
        <taxon>Eukaryota</taxon>
        <taxon>Metazoa</taxon>
        <taxon>Ecdysozoa</taxon>
        <taxon>Nematoda</taxon>
        <taxon>Chromadorea</taxon>
        <taxon>Rhabditida</taxon>
        <taxon>Spirurina</taxon>
        <taxon>Spiruromorpha</taxon>
        <taxon>Filarioidea</taxon>
        <taxon>Onchocercidae</taxon>
        <taxon>Onchocerca</taxon>
    </lineage>
</organism>
<dbReference type="Pfam" id="PF08709">
    <property type="entry name" value="Ins145_P3_rec"/>
    <property type="match status" value="1"/>
</dbReference>
<keyword evidence="8 13" id="KW-0406">Ion transport</keyword>
<dbReference type="GO" id="GO:0035091">
    <property type="term" value="F:phosphatidylinositol binding"/>
    <property type="evidence" value="ECO:0007669"/>
    <property type="project" value="TreeGrafter"/>
</dbReference>
<dbReference type="InterPro" id="IPR016093">
    <property type="entry name" value="MIR_motif"/>
</dbReference>
<evidence type="ECO:0000256" key="6">
    <source>
        <dbReference type="ARBA" id="ARBA00022824"/>
    </source>
</evidence>
<accession>A0A238BHZ9</accession>
<dbReference type="PRINTS" id="PR00779">
    <property type="entry name" value="INSP3RECEPTR"/>
</dbReference>
<keyword evidence="3 13" id="KW-0813">Transport</keyword>
<keyword evidence="5" id="KW-0677">Repeat</keyword>
<evidence type="ECO:0000256" key="14">
    <source>
        <dbReference type="SAM" id="MobiDB-lite"/>
    </source>
</evidence>
<dbReference type="PANTHER" id="PTHR13715:SF102">
    <property type="entry name" value="INOSITOL 1,4,5-TRISPHOSPHATE RECEPTOR"/>
    <property type="match status" value="1"/>
</dbReference>
<feature type="transmembrane region" description="Helical" evidence="13">
    <location>
        <begin position="2426"/>
        <end position="2457"/>
    </location>
</feature>
<evidence type="ECO:0000256" key="10">
    <source>
        <dbReference type="ARBA" id="ARBA00023170"/>
    </source>
</evidence>
<dbReference type="EMBL" id="KZ271551">
    <property type="protein sequence ID" value="OZC04991.1"/>
    <property type="molecule type" value="Genomic_DNA"/>
</dbReference>
<keyword evidence="17" id="KW-1185">Reference proteome</keyword>
<dbReference type="InterPro" id="IPR000699">
    <property type="entry name" value="RIH_dom"/>
</dbReference>
<dbReference type="Gene3D" id="2.80.10.50">
    <property type="match status" value="2"/>
</dbReference>
<evidence type="ECO:0000256" key="4">
    <source>
        <dbReference type="ARBA" id="ARBA00022692"/>
    </source>
</evidence>
<reference evidence="16 17" key="1">
    <citation type="submission" date="2015-12" db="EMBL/GenBank/DDBJ databases">
        <title>Draft genome of the nematode, Onchocerca flexuosa.</title>
        <authorList>
            <person name="Mitreva M."/>
        </authorList>
    </citation>
    <scope>NUCLEOTIDE SEQUENCE [LARGE SCALE GENOMIC DNA]</scope>
    <source>
        <strain evidence="16">Red Deer</strain>
    </source>
</reference>
<comment type="domain">
    <text evidence="13">The receptor contains a calcium channel in its C-terminal extremity. Its large N-terminal cytoplasmic region has the ligand-binding site in the N-terminus and modulatory sites in the middle portion immediately upstream of the channel region.</text>
</comment>
<dbReference type="GO" id="GO:0005220">
    <property type="term" value="F:inositol 1,4,5-trisphosphate-gated calcium channel activity"/>
    <property type="evidence" value="ECO:0007669"/>
    <property type="project" value="UniProtKB-UniRule"/>
</dbReference>
<protein>
    <recommendedName>
        <fullName evidence="13">Inositol 1,4,5-trisphosphate receptor</fullName>
    </recommendedName>
</protein>
<feature type="transmembrane region" description="Helical" evidence="13">
    <location>
        <begin position="2535"/>
        <end position="2560"/>
    </location>
</feature>
<keyword evidence="12 13" id="KW-0407">Ion channel</keyword>
<dbReference type="GO" id="GO:0005509">
    <property type="term" value="F:calcium ion binding"/>
    <property type="evidence" value="ECO:0007669"/>
    <property type="project" value="TreeGrafter"/>
</dbReference>
<dbReference type="Gene3D" id="1.10.287.70">
    <property type="match status" value="1"/>
</dbReference>
<keyword evidence="6 13" id="KW-0256">Endoplasmic reticulum</keyword>
<keyword evidence="13" id="KW-0107">Calcium channel</keyword>
<dbReference type="GO" id="GO:0051209">
    <property type="term" value="P:release of sequestered calcium ion into cytosol"/>
    <property type="evidence" value="ECO:0007669"/>
    <property type="project" value="UniProtKB-UniRule"/>
</dbReference>
<keyword evidence="7 13" id="KW-1133">Transmembrane helix</keyword>
<evidence type="ECO:0000256" key="7">
    <source>
        <dbReference type="ARBA" id="ARBA00022989"/>
    </source>
</evidence>
<dbReference type="InterPro" id="IPR005821">
    <property type="entry name" value="Ion_trans_dom"/>
</dbReference>
<comment type="similarity">
    <text evidence="2 13">Belongs to the InsP3 receptor family.</text>
</comment>